<evidence type="ECO:0000313" key="4">
    <source>
        <dbReference type="EMBL" id="OGF08937.1"/>
    </source>
</evidence>
<evidence type="ECO:0008006" key="6">
    <source>
        <dbReference type="Google" id="ProtNLM"/>
    </source>
</evidence>
<dbReference type="InterPro" id="IPR028098">
    <property type="entry name" value="Glyco_trans_4-like_N"/>
</dbReference>
<evidence type="ECO:0000256" key="1">
    <source>
        <dbReference type="ARBA" id="ARBA00022679"/>
    </source>
</evidence>
<keyword evidence="1" id="KW-0808">Transferase</keyword>
<evidence type="ECO:0000259" key="3">
    <source>
        <dbReference type="Pfam" id="PF13439"/>
    </source>
</evidence>
<evidence type="ECO:0000259" key="2">
    <source>
        <dbReference type="Pfam" id="PF00534"/>
    </source>
</evidence>
<feature type="domain" description="Glycosyl transferase family 1" evidence="2">
    <location>
        <begin position="170"/>
        <end position="332"/>
    </location>
</feature>
<organism evidence="4 5">
    <name type="scientific">Candidatus Edwardsbacteria bacterium GWF2_54_11</name>
    <dbReference type="NCBI Taxonomy" id="1817851"/>
    <lineage>
        <taxon>Bacteria</taxon>
        <taxon>Candidatus Edwardsiibacteriota</taxon>
    </lineage>
</organism>
<dbReference type="GO" id="GO:0016757">
    <property type="term" value="F:glycosyltransferase activity"/>
    <property type="evidence" value="ECO:0007669"/>
    <property type="project" value="InterPro"/>
</dbReference>
<dbReference type="CDD" id="cd03809">
    <property type="entry name" value="GT4_MtfB-like"/>
    <property type="match status" value="1"/>
</dbReference>
<gene>
    <name evidence="4" type="ORF">A2024_01575</name>
</gene>
<name>A0A1F5R392_9BACT</name>
<dbReference type="GO" id="GO:0009103">
    <property type="term" value="P:lipopolysaccharide biosynthetic process"/>
    <property type="evidence" value="ECO:0007669"/>
    <property type="project" value="TreeGrafter"/>
</dbReference>
<accession>A0A1F5R392</accession>
<dbReference type="Gene3D" id="3.40.50.2000">
    <property type="entry name" value="Glycogen Phosphorylase B"/>
    <property type="match status" value="2"/>
</dbReference>
<dbReference type="PANTHER" id="PTHR46401">
    <property type="entry name" value="GLYCOSYLTRANSFERASE WBBK-RELATED"/>
    <property type="match status" value="1"/>
</dbReference>
<reference evidence="4 5" key="1">
    <citation type="journal article" date="2016" name="Nat. Commun.">
        <title>Thousands of microbial genomes shed light on interconnected biogeochemical processes in an aquifer system.</title>
        <authorList>
            <person name="Anantharaman K."/>
            <person name="Brown C.T."/>
            <person name="Hug L.A."/>
            <person name="Sharon I."/>
            <person name="Castelle C.J."/>
            <person name="Probst A.J."/>
            <person name="Thomas B.C."/>
            <person name="Singh A."/>
            <person name="Wilkins M.J."/>
            <person name="Karaoz U."/>
            <person name="Brodie E.L."/>
            <person name="Williams K.H."/>
            <person name="Hubbard S.S."/>
            <person name="Banfield J.F."/>
        </authorList>
    </citation>
    <scope>NUCLEOTIDE SEQUENCE [LARGE SCALE GENOMIC DNA]</scope>
</reference>
<sequence>MNVDLINDQPEHSGAGVYAWNLHRALKGQPGIRFVHYNYQGGSCDFYGKNGLDSRLKAAKSAARPLFWKNCSRAYAHGENIHILSQNLSFLKPGKRRIITCLDLIPLIMPDSLLEKYWRRILYSGLKKADHIISISQATKDDLVRIYRIDPDKITPVMLGVSPEYHPRDKAECRQKLGLAVDDRIILHVGTPAPRKNFITVLKAFRQLAKVRKDVVLIKVGRISKSDQVYLSSNDLSGRVLVRDNIPGDDLPFYYAASDILAFPSLYEGFGLPVLEAMASGCPVITSNTTSLPEVAGGAGIMIDPTDQESLKNKILEVLENGQLSGKLTQKGLSRAKRFSWGNTAEETLAVYKKVFG</sequence>
<dbReference type="EMBL" id="MFFM01000046">
    <property type="protein sequence ID" value="OGF08937.1"/>
    <property type="molecule type" value="Genomic_DNA"/>
</dbReference>
<feature type="domain" description="Glycosyltransferase subfamily 4-like N-terminal" evidence="3">
    <location>
        <begin position="14"/>
        <end position="164"/>
    </location>
</feature>
<evidence type="ECO:0000313" key="5">
    <source>
        <dbReference type="Proteomes" id="UP000177230"/>
    </source>
</evidence>
<dbReference type="AlphaFoldDB" id="A0A1F5R392"/>
<dbReference type="PANTHER" id="PTHR46401:SF2">
    <property type="entry name" value="GLYCOSYLTRANSFERASE WBBK-RELATED"/>
    <property type="match status" value="1"/>
</dbReference>
<dbReference type="SUPFAM" id="SSF53756">
    <property type="entry name" value="UDP-Glycosyltransferase/glycogen phosphorylase"/>
    <property type="match status" value="1"/>
</dbReference>
<comment type="caution">
    <text evidence="4">The sequence shown here is derived from an EMBL/GenBank/DDBJ whole genome shotgun (WGS) entry which is preliminary data.</text>
</comment>
<dbReference type="FunFam" id="3.40.50.2000:FF:000119">
    <property type="entry name" value="Glycosyl transferase group 1"/>
    <property type="match status" value="1"/>
</dbReference>
<dbReference type="InterPro" id="IPR001296">
    <property type="entry name" value="Glyco_trans_1"/>
</dbReference>
<dbReference type="Proteomes" id="UP000177230">
    <property type="component" value="Unassembled WGS sequence"/>
</dbReference>
<proteinExistence type="predicted"/>
<dbReference type="Pfam" id="PF13439">
    <property type="entry name" value="Glyco_transf_4"/>
    <property type="match status" value="1"/>
</dbReference>
<protein>
    <recommendedName>
        <fullName evidence="6">Glycosyl transferase family 1 domain-containing protein</fullName>
    </recommendedName>
</protein>
<dbReference type="Pfam" id="PF00534">
    <property type="entry name" value="Glycos_transf_1"/>
    <property type="match status" value="1"/>
</dbReference>